<protein>
    <recommendedName>
        <fullName evidence="5">CDP-diglyceride synthetase</fullName>
    </recommendedName>
</protein>
<accession>A0A8J3FME5</accession>
<keyword evidence="2" id="KW-0812">Transmembrane</keyword>
<feature type="transmembrane region" description="Helical" evidence="2">
    <location>
        <begin position="197"/>
        <end position="215"/>
    </location>
</feature>
<sequence length="328" mass="33780">MPQDGERDPWGPDRSREIAKSAPGRATFAERSSGHGGDADREDPELVEDEIEVVAVRRSLSLAIAGFAGLLAFGLVVGAQTTGPDARTSYAAVIFGIQALFLFAWMTATRPPAAPVITGIGAVVGLLTVYIAATSASVSLLSLFWVALAGLFAAVVAQLVRAGDRHRIRESFGNTAAVVFGVAAFAMLVLLTRKPTGTQSLLVCVSTAGLAVLLARLADAVYPKPRLAPQVPRGGIGVVLGAMVGTLGASALGSVLVLPFTPAKGAVLGLVAAGVAVVADLGVNYSEAAREEDTETPTFWVARHLQGPLAAFAVVAPVAYAMTTFYLT</sequence>
<feature type="compositionally biased region" description="Basic and acidic residues" evidence="1">
    <location>
        <begin position="1"/>
        <end position="19"/>
    </location>
</feature>
<feature type="transmembrane region" description="Helical" evidence="2">
    <location>
        <begin position="139"/>
        <end position="160"/>
    </location>
</feature>
<feature type="transmembrane region" description="Helical" evidence="2">
    <location>
        <begin position="307"/>
        <end position="327"/>
    </location>
</feature>
<feature type="region of interest" description="Disordered" evidence="1">
    <location>
        <begin position="1"/>
        <end position="44"/>
    </location>
</feature>
<keyword evidence="4" id="KW-1185">Reference proteome</keyword>
<evidence type="ECO:0008006" key="5">
    <source>
        <dbReference type="Google" id="ProtNLM"/>
    </source>
</evidence>
<feature type="transmembrane region" description="Helical" evidence="2">
    <location>
        <begin position="88"/>
        <end position="106"/>
    </location>
</feature>
<dbReference type="AlphaFoldDB" id="A0A8J3FME5"/>
<dbReference type="Proteomes" id="UP000656042">
    <property type="component" value="Unassembled WGS sequence"/>
</dbReference>
<keyword evidence="2" id="KW-1133">Transmembrane helix</keyword>
<feature type="transmembrane region" description="Helical" evidence="2">
    <location>
        <begin position="60"/>
        <end position="82"/>
    </location>
</feature>
<evidence type="ECO:0000313" key="3">
    <source>
        <dbReference type="EMBL" id="GGK82573.1"/>
    </source>
</evidence>
<reference evidence="3" key="1">
    <citation type="journal article" date="2014" name="Int. J. Syst. Evol. Microbiol.">
        <title>Complete genome sequence of Corynebacterium casei LMG S-19264T (=DSM 44701T), isolated from a smear-ripened cheese.</title>
        <authorList>
            <consortium name="US DOE Joint Genome Institute (JGI-PGF)"/>
            <person name="Walter F."/>
            <person name="Albersmeier A."/>
            <person name="Kalinowski J."/>
            <person name="Ruckert C."/>
        </authorList>
    </citation>
    <scope>NUCLEOTIDE SEQUENCE</scope>
    <source>
        <strain evidence="3">CGMCC 4.7299</strain>
    </source>
</reference>
<name>A0A8J3FME5_9ACTN</name>
<keyword evidence="2" id="KW-0472">Membrane</keyword>
<evidence type="ECO:0000256" key="2">
    <source>
        <dbReference type="SAM" id="Phobius"/>
    </source>
</evidence>
<dbReference type="EMBL" id="BMMX01000004">
    <property type="protein sequence ID" value="GGK82573.1"/>
    <property type="molecule type" value="Genomic_DNA"/>
</dbReference>
<feature type="transmembrane region" description="Helical" evidence="2">
    <location>
        <begin position="113"/>
        <end position="133"/>
    </location>
</feature>
<evidence type="ECO:0000313" key="4">
    <source>
        <dbReference type="Proteomes" id="UP000656042"/>
    </source>
</evidence>
<gene>
    <name evidence="3" type="ORF">GCM10012284_15690</name>
</gene>
<reference evidence="3" key="2">
    <citation type="submission" date="2020-09" db="EMBL/GenBank/DDBJ databases">
        <authorList>
            <person name="Sun Q."/>
            <person name="Zhou Y."/>
        </authorList>
    </citation>
    <scope>NUCLEOTIDE SEQUENCE</scope>
    <source>
        <strain evidence="3">CGMCC 4.7299</strain>
    </source>
</reference>
<feature type="transmembrane region" description="Helical" evidence="2">
    <location>
        <begin position="236"/>
        <end position="260"/>
    </location>
</feature>
<proteinExistence type="predicted"/>
<comment type="caution">
    <text evidence="3">The sequence shown here is derived from an EMBL/GenBank/DDBJ whole genome shotgun (WGS) entry which is preliminary data.</text>
</comment>
<evidence type="ECO:0000256" key="1">
    <source>
        <dbReference type="SAM" id="MobiDB-lite"/>
    </source>
</evidence>
<organism evidence="3 4">
    <name type="scientific">Mangrovihabitans endophyticus</name>
    <dbReference type="NCBI Taxonomy" id="1751298"/>
    <lineage>
        <taxon>Bacteria</taxon>
        <taxon>Bacillati</taxon>
        <taxon>Actinomycetota</taxon>
        <taxon>Actinomycetes</taxon>
        <taxon>Micromonosporales</taxon>
        <taxon>Micromonosporaceae</taxon>
        <taxon>Mangrovihabitans</taxon>
    </lineage>
</organism>
<feature type="transmembrane region" description="Helical" evidence="2">
    <location>
        <begin position="172"/>
        <end position="191"/>
    </location>
</feature>
<feature type="transmembrane region" description="Helical" evidence="2">
    <location>
        <begin position="266"/>
        <end position="286"/>
    </location>
</feature>